<sequence length="108" mass="12263">MKRLKWLIDKRLIRKHDWSRTFLSGHTHAPAALRDAAVVLMCMEAKSNVWALQGIRGFLQSLWNHPLARAGIFHWVKLESCSLSLQSVFLKVLDTCCGSSAEKETDSL</sequence>
<evidence type="ECO:0000313" key="1">
    <source>
        <dbReference type="EMBL" id="KAF4108829.1"/>
    </source>
</evidence>
<organism evidence="1 2">
    <name type="scientific">Onychostoma macrolepis</name>
    <dbReference type="NCBI Taxonomy" id="369639"/>
    <lineage>
        <taxon>Eukaryota</taxon>
        <taxon>Metazoa</taxon>
        <taxon>Chordata</taxon>
        <taxon>Craniata</taxon>
        <taxon>Vertebrata</taxon>
        <taxon>Euteleostomi</taxon>
        <taxon>Actinopterygii</taxon>
        <taxon>Neopterygii</taxon>
        <taxon>Teleostei</taxon>
        <taxon>Ostariophysi</taxon>
        <taxon>Cypriniformes</taxon>
        <taxon>Cyprinidae</taxon>
        <taxon>Acrossocheilinae</taxon>
        <taxon>Onychostoma</taxon>
    </lineage>
</organism>
<accession>A0A7J6CNC3</accession>
<reference evidence="1 2" key="1">
    <citation type="submission" date="2020-04" db="EMBL/GenBank/DDBJ databases">
        <title>Chromosome-level genome assembly of a cyprinid fish Onychostoma macrolepis by integration of Nanopore Sequencing, Bionano and Hi-C technology.</title>
        <authorList>
            <person name="Wang D."/>
        </authorList>
    </citation>
    <scope>NUCLEOTIDE SEQUENCE [LARGE SCALE GENOMIC DNA]</scope>
    <source>
        <strain evidence="1">SWU-2019</strain>
        <tissue evidence="1">Muscle</tissue>
    </source>
</reference>
<gene>
    <name evidence="1" type="ORF">G5714_009902</name>
</gene>
<protein>
    <submittedName>
        <fullName evidence="1">Uncharacterized protein</fullName>
    </submittedName>
</protein>
<dbReference type="EMBL" id="JAAMOB010000009">
    <property type="protein sequence ID" value="KAF4108829.1"/>
    <property type="molecule type" value="Genomic_DNA"/>
</dbReference>
<dbReference type="AlphaFoldDB" id="A0A7J6CNC3"/>
<name>A0A7J6CNC3_9TELE</name>
<dbReference type="Proteomes" id="UP000579812">
    <property type="component" value="Unassembled WGS sequence"/>
</dbReference>
<comment type="caution">
    <text evidence="1">The sequence shown here is derived from an EMBL/GenBank/DDBJ whole genome shotgun (WGS) entry which is preliminary data.</text>
</comment>
<proteinExistence type="predicted"/>
<keyword evidence="2" id="KW-1185">Reference proteome</keyword>
<evidence type="ECO:0000313" key="2">
    <source>
        <dbReference type="Proteomes" id="UP000579812"/>
    </source>
</evidence>